<feature type="compositionally biased region" description="Pro residues" evidence="1">
    <location>
        <begin position="33"/>
        <end position="45"/>
    </location>
</feature>
<gene>
    <name evidence="2" type="ORF">GGX14DRAFT_572020</name>
</gene>
<dbReference type="AlphaFoldDB" id="A0AAD6V5X7"/>
<feature type="region of interest" description="Disordered" evidence="1">
    <location>
        <begin position="12"/>
        <end position="45"/>
    </location>
</feature>
<feature type="region of interest" description="Disordered" evidence="1">
    <location>
        <begin position="121"/>
        <end position="142"/>
    </location>
</feature>
<evidence type="ECO:0000256" key="1">
    <source>
        <dbReference type="SAM" id="MobiDB-lite"/>
    </source>
</evidence>
<accession>A0AAD6V5X7</accession>
<comment type="caution">
    <text evidence="2">The sequence shown here is derived from an EMBL/GenBank/DDBJ whole genome shotgun (WGS) entry which is preliminary data.</text>
</comment>
<proteinExistence type="predicted"/>
<sequence length="227" mass="25176">METVSLLLVAPSKNSATSHPPLPALPSAHSPTPDTPTCPPLPQEPPRVRQMLIMLKQCASPRLRLLPYLSFEAQYERASRAHALGLAMNWTMLYGTYDLHMPKTSPATHARAGHMRRHIRAAPRSGGRPQRTWRGQRRRGTPRVAGVHDGDAFNSACSCLYAFLCTRMCLVRVPACKLPIVLCCSRATTAFASPLYPQHAQLARRLVGPRPVPVRPLARAQKWTIIK</sequence>
<keyword evidence="3" id="KW-1185">Reference proteome</keyword>
<evidence type="ECO:0000313" key="2">
    <source>
        <dbReference type="EMBL" id="KAJ7200616.1"/>
    </source>
</evidence>
<name>A0AAD6V5X7_9AGAR</name>
<protein>
    <submittedName>
        <fullName evidence="2">Uncharacterized protein</fullName>
    </submittedName>
</protein>
<dbReference type="Proteomes" id="UP001219525">
    <property type="component" value="Unassembled WGS sequence"/>
</dbReference>
<dbReference type="EMBL" id="JARJCW010000062">
    <property type="protein sequence ID" value="KAJ7200616.1"/>
    <property type="molecule type" value="Genomic_DNA"/>
</dbReference>
<reference evidence="2" key="1">
    <citation type="submission" date="2023-03" db="EMBL/GenBank/DDBJ databases">
        <title>Massive genome expansion in bonnet fungi (Mycena s.s.) driven by repeated elements and novel gene families across ecological guilds.</title>
        <authorList>
            <consortium name="Lawrence Berkeley National Laboratory"/>
            <person name="Harder C.B."/>
            <person name="Miyauchi S."/>
            <person name="Viragh M."/>
            <person name="Kuo A."/>
            <person name="Thoen E."/>
            <person name="Andreopoulos B."/>
            <person name="Lu D."/>
            <person name="Skrede I."/>
            <person name="Drula E."/>
            <person name="Henrissat B."/>
            <person name="Morin E."/>
            <person name="Kohler A."/>
            <person name="Barry K."/>
            <person name="LaButti K."/>
            <person name="Morin E."/>
            <person name="Salamov A."/>
            <person name="Lipzen A."/>
            <person name="Mereny Z."/>
            <person name="Hegedus B."/>
            <person name="Baldrian P."/>
            <person name="Stursova M."/>
            <person name="Weitz H."/>
            <person name="Taylor A."/>
            <person name="Grigoriev I.V."/>
            <person name="Nagy L.G."/>
            <person name="Martin F."/>
            <person name="Kauserud H."/>
        </authorList>
    </citation>
    <scope>NUCLEOTIDE SEQUENCE</scope>
    <source>
        <strain evidence="2">9144</strain>
    </source>
</reference>
<feature type="compositionally biased region" description="Low complexity" evidence="1">
    <location>
        <begin position="15"/>
        <end position="32"/>
    </location>
</feature>
<organism evidence="2 3">
    <name type="scientific">Mycena pura</name>
    <dbReference type="NCBI Taxonomy" id="153505"/>
    <lineage>
        <taxon>Eukaryota</taxon>
        <taxon>Fungi</taxon>
        <taxon>Dikarya</taxon>
        <taxon>Basidiomycota</taxon>
        <taxon>Agaricomycotina</taxon>
        <taxon>Agaricomycetes</taxon>
        <taxon>Agaricomycetidae</taxon>
        <taxon>Agaricales</taxon>
        <taxon>Marasmiineae</taxon>
        <taxon>Mycenaceae</taxon>
        <taxon>Mycena</taxon>
    </lineage>
</organism>
<evidence type="ECO:0000313" key="3">
    <source>
        <dbReference type="Proteomes" id="UP001219525"/>
    </source>
</evidence>